<accession>A0AAD4MZI3</accession>
<dbReference type="PROSITE" id="PS50033">
    <property type="entry name" value="UBX"/>
    <property type="match status" value="1"/>
</dbReference>
<feature type="domain" description="UBX" evidence="17">
    <location>
        <begin position="250"/>
        <end position="305"/>
    </location>
</feature>
<name>A0AAD4MZI3_9BILA</name>
<evidence type="ECO:0000256" key="11">
    <source>
        <dbReference type="ARBA" id="ARBA00023157"/>
    </source>
</evidence>
<evidence type="ECO:0000259" key="17">
    <source>
        <dbReference type="PROSITE" id="PS50033"/>
    </source>
</evidence>
<evidence type="ECO:0000256" key="5">
    <source>
        <dbReference type="ARBA" id="ARBA00022723"/>
    </source>
</evidence>
<dbReference type="Pfam" id="PF00789">
    <property type="entry name" value="UBX"/>
    <property type="match status" value="1"/>
</dbReference>
<evidence type="ECO:0000256" key="4">
    <source>
        <dbReference type="ARBA" id="ARBA00022722"/>
    </source>
</evidence>
<keyword evidence="10" id="KW-0496">Mitochondrion</keyword>
<dbReference type="Gene3D" id="3.40.570.10">
    <property type="entry name" value="Extracellular Endonuclease, subunit A"/>
    <property type="match status" value="1"/>
</dbReference>
<keyword evidence="19" id="KW-1185">Reference proteome</keyword>
<dbReference type="InterPro" id="IPR009060">
    <property type="entry name" value="UBA-like_sf"/>
</dbReference>
<evidence type="ECO:0000256" key="9">
    <source>
        <dbReference type="ARBA" id="ARBA00022946"/>
    </source>
</evidence>
<dbReference type="GO" id="GO:0006309">
    <property type="term" value="P:apoptotic DNA fragmentation"/>
    <property type="evidence" value="ECO:0007669"/>
    <property type="project" value="TreeGrafter"/>
</dbReference>
<comment type="cofactor">
    <cofactor evidence="1">
        <name>Mg(2+)</name>
        <dbReference type="ChEBI" id="CHEBI:18420"/>
    </cofactor>
</comment>
<dbReference type="GO" id="GO:0005743">
    <property type="term" value="C:mitochondrial inner membrane"/>
    <property type="evidence" value="ECO:0007669"/>
    <property type="project" value="TreeGrafter"/>
</dbReference>
<proteinExistence type="inferred from homology"/>
<feature type="compositionally biased region" description="Polar residues" evidence="16">
    <location>
        <begin position="72"/>
        <end position="91"/>
    </location>
</feature>
<sequence length="612" mass="70133">MGDDNAGPSSEPSQIINQFKEICDVDTTIAKDFLKESGWDLETAIHQYFHNDDPEAIENRDNEGQELRHRQQAQANSSGALSSLPNGLAHASQNQSVNNTHAGSSGAVNRVPSREVSTGWLGWLSSIVANALQFCCSSVTNVVLFFYVLLFNPPINRPRRIRIERPIASPDSLRRQHENRELMRQQEEEYARALALDKAKRNERMLAEIQRKEEEQRMKEEEMKQQHAEDQKKIRLMMLASTLPMEPAEDETDVIFIRIRLPTGEHKIRRFYMQESLQWLITYVESIGYDMEDYHIWTSDVPKRSCQIRCIMRKFAAIAAASGASFLVGSLIGPQLNDLLPKINSPLLQHAQAASALAVANPTDPSRASEIMKFGYPGFDNLRTFEDFVLSYDRRTRTAHWVIEHLSPDRMTYDASVDRSKSEFKPDNSIHPYFRSQNSDYFRSGYDRGHLAAAGNHRRSQRSIDETFYLTNMSPQVGKGFNRDKWNDLEKYIRKLAKKHSNIYVCTGPLYLPCQEADGNFYVKYKLIGANRVAVPTHFFKVALIETGRDKYEMEAYMMPNQFIPDEKPISDFLVPLESIERAAGFLIFEHANDKIVKLNGQSTGRKLLNFF</sequence>
<dbReference type="SMART" id="SM00892">
    <property type="entry name" value="Endonuclease_NS"/>
    <property type="match status" value="1"/>
</dbReference>
<evidence type="ECO:0000256" key="12">
    <source>
        <dbReference type="ARBA" id="ARBA00068872"/>
    </source>
</evidence>
<dbReference type="PROSITE" id="PS01070">
    <property type="entry name" value="NUCLEASE_NON_SPEC"/>
    <property type="match status" value="1"/>
</dbReference>
<dbReference type="Gene3D" id="1.10.8.10">
    <property type="entry name" value="DNA helicase RuvA subunit, C-terminal domain"/>
    <property type="match status" value="1"/>
</dbReference>
<keyword evidence="6 18" id="KW-0255">Endonuclease</keyword>
<evidence type="ECO:0000256" key="2">
    <source>
        <dbReference type="ARBA" id="ARBA00004173"/>
    </source>
</evidence>
<dbReference type="GO" id="GO:0005634">
    <property type="term" value="C:nucleus"/>
    <property type="evidence" value="ECO:0007669"/>
    <property type="project" value="TreeGrafter"/>
</dbReference>
<evidence type="ECO:0000256" key="6">
    <source>
        <dbReference type="ARBA" id="ARBA00022759"/>
    </source>
</evidence>
<evidence type="ECO:0000256" key="16">
    <source>
        <dbReference type="SAM" id="MobiDB-lite"/>
    </source>
</evidence>
<dbReference type="InterPro" id="IPR001012">
    <property type="entry name" value="UBX_dom"/>
</dbReference>
<keyword evidence="4" id="KW-0540">Nuclease</keyword>
<dbReference type="Pfam" id="PF01223">
    <property type="entry name" value="Endonuclease_NS"/>
    <property type="match status" value="1"/>
</dbReference>
<dbReference type="AlphaFoldDB" id="A0AAD4MZI3"/>
<gene>
    <name evidence="18" type="ORF">DdX_13024</name>
</gene>
<keyword evidence="11" id="KW-1015">Disulfide bond</keyword>
<dbReference type="InterPro" id="IPR044929">
    <property type="entry name" value="DNA/RNA_non-sp_Endonuclease_sf"/>
</dbReference>
<dbReference type="Pfam" id="PF14555">
    <property type="entry name" value="UBA_4"/>
    <property type="match status" value="1"/>
</dbReference>
<feature type="binding site" evidence="14">
    <location>
        <position position="482"/>
    </location>
    <ligand>
        <name>Mg(2+)</name>
        <dbReference type="ChEBI" id="CHEBI:18420"/>
        <note>catalytic</note>
    </ligand>
</feature>
<evidence type="ECO:0000256" key="10">
    <source>
        <dbReference type="ARBA" id="ARBA00023128"/>
    </source>
</evidence>
<dbReference type="GO" id="GO:0046872">
    <property type="term" value="F:metal ion binding"/>
    <property type="evidence" value="ECO:0007669"/>
    <property type="project" value="UniProtKB-KW"/>
</dbReference>
<dbReference type="SMART" id="SM00477">
    <property type="entry name" value="NUC"/>
    <property type="match status" value="1"/>
</dbReference>
<comment type="similarity">
    <text evidence="3">Belongs to the DNA/RNA non-specific endonuclease family.</text>
</comment>
<evidence type="ECO:0000313" key="18">
    <source>
        <dbReference type="EMBL" id="KAI1706365.1"/>
    </source>
</evidence>
<dbReference type="InterPro" id="IPR040255">
    <property type="entry name" value="Non-specific_endonuclease"/>
</dbReference>
<dbReference type="GO" id="GO:0003676">
    <property type="term" value="F:nucleic acid binding"/>
    <property type="evidence" value="ECO:0007669"/>
    <property type="project" value="InterPro"/>
</dbReference>
<dbReference type="SUPFAM" id="SSF54060">
    <property type="entry name" value="His-Me finger endonucleases"/>
    <property type="match status" value="1"/>
</dbReference>
<dbReference type="InterPro" id="IPR029071">
    <property type="entry name" value="Ubiquitin-like_domsf"/>
</dbReference>
<comment type="caution">
    <text evidence="18">The sequence shown here is derived from an EMBL/GenBank/DDBJ whole genome shotgun (WGS) entry which is preliminary data.</text>
</comment>
<feature type="region of interest" description="Disordered" evidence="16">
    <location>
        <begin position="52"/>
        <end position="91"/>
    </location>
</feature>
<dbReference type="PANTHER" id="PTHR13966:SF5">
    <property type="entry name" value="ENDONUCLEASE G, MITOCHONDRIAL"/>
    <property type="match status" value="1"/>
</dbReference>
<dbReference type="PANTHER" id="PTHR13966">
    <property type="entry name" value="ENDONUCLEASE RELATED"/>
    <property type="match status" value="1"/>
</dbReference>
<dbReference type="InterPro" id="IPR001604">
    <property type="entry name" value="Endo_G_ENPP1-like_dom"/>
</dbReference>
<dbReference type="CDD" id="cd00091">
    <property type="entry name" value="NUC"/>
    <property type="match status" value="1"/>
</dbReference>
<dbReference type="GO" id="GO:0000014">
    <property type="term" value="F:single-stranded DNA endodeoxyribonuclease activity"/>
    <property type="evidence" value="ECO:0007669"/>
    <property type="project" value="TreeGrafter"/>
</dbReference>
<evidence type="ECO:0000256" key="14">
    <source>
        <dbReference type="PIRSR" id="PIRSR640255-2"/>
    </source>
</evidence>
<keyword evidence="5 14" id="KW-0479">Metal-binding</keyword>
<keyword evidence="15" id="KW-0175">Coiled coil</keyword>
<comment type="subcellular location">
    <subcellularLocation>
        <location evidence="2">Mitochondrion</location>
    </subcellularLocation>
</comment>
<dbReference type="EMBL" id="JAKKPZ010000048">
    <property type="protein sequence ID" value="KAI1706365.1"/>
    <property type="molecule type" value="Genomic_DNA"/>
</dbReference>
<dbReference type="InterPro" id="IPR020821">
    <property type="entry name" value="ENPP1-3/EXOG-like_nuc-like"/>
</dbReference>
<feature type="active site" description="Proton acceptor" evidence="13">
    <location>
        <position position="450"/>
    </location>
</feature>
<dbReference type="SUPFAM" id="SSF46934">
    <property type="entry name" value="UBA-like"/>
    <property type="match status" value="1"/>
</dbReference>
<dbReference type="CDD" id="cd14348">
    <property type="entry name" value="UBA_p47"/>
    <property type="match status" value="1"/>
</dbReference>
<organism evidence="18 19">
    <name type="scientific">Ditylenchus destructor</name>
    <dbReference type="NCBI Taxonomy" id="166010"/>
    <lineage>
        <taxon>Eukaryota</taxon>
        <taxon>Metazoa</taxon>
        <taxon>Ecdysozoa</taxon>
        <taxon>Nematoda</taxon>
        <taxon>Chromadorea</taxon>
        <taxon>Rhabditida</taxon>
        <taxon>Tylenchina</taxon>
        <taxon>Tylenchomorpha</taxon>
        <taxon>Sphaerularioidea</taxon>
        <taxon>Anguinidae</taxon>
        <taxon>Anguininae</taxon>
        <taxon>Ditylenchus</taxon>
    </lineage>
</organism>
<feature type="coiled-coil region" evidence="15">
    <location>
        <begin position="195"/>
        <end position="231"/>
    </location>
</feature>
<dbReference type="InterPro" id="IPR018524">
    <property type="entry name" value="DNA/RNA_endonuclease_AS"/>
</dbReference>
<keyword evidence="7" id="KW-0378">Hydrolase</keyword>
<dbReference type="FunFam" id="3.40.570.10:FF:000002">
    <property type="entry name" value="Endonuclease G, mitochondrial"/>
    <property type="match status" value="1"/>
</dbReference>
<evidence type="ECO:0000256" key="7">
    <source>
        <dbReference type="ARBA" id="ARBA00022801"/>
    </source>
</evidence>
<feature type="compositionally biased region" description="Basic and acidic residues" evidence="16">
    <location>
        <begin position="52"/>
        <end position="69"/>
    </location>
</feature>
<reference evidence="18" key="1">
    <citation type="submission" date="2022-01" db="EMBL/GenBank/DDBJ databases">
        <title>Genome Sequence Resource for Two Populations of Ditylenchus destructor, the Migratory Endoparasitic Phytonematode.</title>
        <authorList>
            <person name="Zhang H."/>
            <person name="Lin R."/>
            <person name="Xie B."/>
        </authorList>
    </citation>
    <scope>NUCLEOTIDE SEQUENCE</scope>
    <source>
        <strain evidence="18">BazhouSP</strain>
    </source>
</reference>
<keyword evidence="9" id="KW-0809">Transit peptide</keyword>
<evidence type="ECO:0000256" key="13">
    <source>
        <dbReference type="PIRSR" id="PIRSR640255-1"/>
    </source>
</evidence>
<dbReference type="SUPFAM" id="SSF54236">
    <property type="entry name" value="Ubiquitin-like"/>
    <property type="match status" value="1"/>
</dbReference>
<dbReference type="Proteomes" id="UP001201812">
    <property type="component" value="Unassembled WGS sequence"/>
</dbReference>
<evidence type="ECO:0000256" key="15">
    <source>
        <dbReference type="SAM" id="Coils"/>
    </source>
</evidence>
<dbReference type="Gene3D" id="3.10.20.90">
    <property type="entry name" value="Phosphatidylinositol 3-kinase Catalytic Subunit, Chain A, domain 1"/>
    <property type="match status" value="1"/>
</dbReference>
<protein>
    <recommendedName>
        <fullName evidence="12">Endonuclease G, mitochondrial</fullName>
    </recommendedName>
</protein>
<evidence type="ECO:0000313" key="19">
    <source>
        <dbReference type="Proteomes" id="UP001201812"/>
    </source>
</evidence>
<dbReference type="InterPro" id="IPR044925">
    <property type="entry name" value="His-Me_finger_sf"/>
</dbReference>
<evidence type="ECO:0000256" key="1">
    <source>
        <dbReference type="ARBA" id="ARBA00001946"/>
    </source>
</evidence>
<evidence type="ECO:0000256" key="8">
    <source>
        <dbReference type="ARBA" id="ARBA00022842"/>
    </source>
</evidence>
<dbReference type="GO" id="GO:0004521">
    <property type="term" value="F:RNA endonuclease activity"/>
    <property type="evidence" value="ECO:0007669"/>
    <property type="project" value="TreeGrafter"/>
</dbReference>
<keyword evidence="8" id="KW-0460">Magnesium</keyword>
<evidence type="ECO:0000256" key="3">
    <source>
        <dbReference type="ARBA" id="ARBA00010052"/>
    </source>
</evidence>